<gene>
    <name evidence="3" type="ORF">DW068_05420</name>
    <name evidence="2" type="ORF">DW972_14205</name>
    <name evidence="1" type="ORF">ERS852450_00969</name>
</gene>
<dbReference type="SUPFAM" id="SSF81901">
    <property type="entry name" value="HCP-like"/>
    <property type="match status" value="1"/>
</dbReference>
<accession>A0A174BDI9</accession>
<dbReference type="RefSeq" id="WP_055298233.1">
    <property type="nucleotide sequence ID" value="NZ_BLYK01000011.1"/>
</dbReference>
<evidence type="ECO:0000313" key="1">
    <source>
        <dbReference type="EMBL" id="CUN98563.1"/>
    </source>
</evidence>
<dbReference type="EMBL" id="QRNJ01000015">
    <property type="protein sequence ID" value="RHK40146.1"/>
    <property type="molecule type" value="Genomic_DNA"/>
</dbReference>
<evidence type="ECO:0000313" key="3">
    <source>
        <dbReference type="EMBL" id="RHK40146.1"/>
    </source>
</evidence>
<reference evidence="5 6" key="2">
    <citation type="submission" date="2018-08" db="EMBL/GenBank/DDBJ databases">
        <title>A genome reference for cultivated species of the human gut microbiota.</title>
        <authorList>
            <person name="Zou Y."/>
            <person name="Xue W."/>
            <person name="Luo G."/>
        </authorList>
    </citation>
    <scope>NUCLEOTIDE SEQUENCE [LARGE SCALE GENOMIC DNA]</scope>
    <source>
        <strain evidence="3 5">AF45-14BH</strain>
        <strain evidence="2 6">AM48-23BH</strain>
    </source>
</reference>
<evidence type="ECO:0000313" key="2">
    <source>
        <dbReference type="EMBL" id="RGZ77711.1"/>
    </source>
</evidence>
<dbReference type="InterPro" id="IPR011990">
    <property type="entry name" value="TPR-like_helical_dom_sf"/>
</dbReference>
<dbReference type="AlphaFoldDB" id="A0A174BDI9"/>
<evidence type="ECO:0000313" key="4">
    <source>
        <dbReference type="Proteomes" id="UP000095679"/>
    </source>
</evidence>
<dbReference type="Proteomes" id="UP000095679">
    <property type="component" value="Unassembled WGS sequence"/>
</dbReference>
<reference evidence="1 4" key="1">
    <citation type="submission" date="2015-09" db="EMBL/GenBank/DDBJ databases">
        <authorList>
            <consortium name="Pathogen Informatics"/>
        </authorList>
    </citation>
    <scope>NUCLEOTIDE SEQUENCE [LARGE SCALE GENOMIC DNA]</scope>
    <source>
        <strain evidence="1 4">2789STDY5834835</strain>
    </source>
</reference>
<dbReference type="Proteomes" id="UP000286561">
    <property type="component" value="Unassembled WGS sequence"/>
</dbReference>
<dbReference type="Gene3D" id="1.25.40.10">
    <property type="entry name" value="Tetratricopeptide repeat domain"/>
    <property type="match status" value="1"/>
</dbReference>
<name>A0A174BDI9_9FIRM</name>
<dbReference type="Proteomes" id="UP000283497">
    <property type="component" value="Unassembled WGS sequence"/>
</dbReference>
<dbReference type="EMBL" id="QSEP01000152">
    <property type="protein sequence ID" value="RGZ77711.1"/>
    <property type="molecule type" value="Genomic_DNA"/>
</dbReference>
<evidence type="ECO:0000313" key="5">
    <source>
        <dbReference type="Proteomes" id="UP000283497"/>
    </source>
</evidence>
<organism evidence="1 4">
    <name type="scientific">Anaerobutyricum hallii</name>
    <dbReference type="NCBI Taxonomy" id="39488"/>
    <lineage>
        <taxon>Bacteria</taxon>
        <taxon>Bacillati</taxon>
        <taxon>Bacillota</taxon>
        <taxon>Clostridia</taxon>
        <taxon>Lachnospirales</taxon>
        <taxon>Lachnospiraceae</taxon>
        <taxon>Anaerobutyricum</taxon>
    </lineage>
</organism>
<sequence length="86" mass="10078">MESYYRLQYEVLRRIDDGKTDEVKEYLETKIYQKDTDALTILGLLYFYGVGLEMDKPKGKKMINEAVQKGNTAASWIIKDIYKNTN</sequence>
<protein>
    <submittedName>
        <fullName evidence="2">Sel1 repeat family protein</fullName>
    </submittedName>
</protein>
<dbReference type="EMBL" id="CYZL01000006">
    <property type="protein sequence ID" value="CUN98563.1"/>
    <property type="molecule type" value="Genomic_DNA"/>
</dbReference>
<proteinExistence type="predicted"/>
<evidence type="ECO:0000313" key="6">
    <source>
        <dbReference type="Proteomes" id="UP000286561"/>
    </source>
</evidence>